<evidence type="ECO:0000256" key="4">
    <source>
        <dbReference type="ARBA" id="ARBA00023125"/>
    </source>
</evidence>
<dbReference type="FunFam" id="4.10.280.10:FF:000032">
    <property type="entry name" value="Transcription factor bHLH123 family"/>
    <property type="match status" value="1"/>
</dbReference>
<evidence type="ECO:0000259" key="8">
    <source>
        <dbReference type="PROSITE" id="PS50888"/>
    </source>
</evidence>
<dbReference type="GO" id="GO:0000981">
    <property type="term" value="F:DNA-binding transcription factor activity, RNA polymerase II-specific"/>
    <property type="evidence" value="ECO:0007669"/>
    <property type="project" value="TreeGrafter"/>
</dbReference>
<dbReference type="PROSITE" id="PS50888">
    <property type="entry name" value="BHLH"/>
    <property type="match status" value="1"/>
</dbReference>
<dbReference type="AlphaFoldDB" id="A0AAN8YW91"/>
<comment type="subcellular location">
    <subcellularLocation>
        <location evidence="1">Nucleus</location>
    </subcellularLocation>
</comment>
<dbReference type="InterPro" id="IPR036638">
    <property type="entry name" value="HLH_DNA-bd_sf"/>
</dbReference>
<comment type="caution">
    <text evidence="9">The sequence shown here is derived from an EMBL/GenBank/DDBJ whole genome shotgun (WGS) entry which is preliminary data.</text>
</comment>
<dbReference type="CDD" id="cd11393">
    <property type="entry name" value="bHLH_AtbHLH_like"/>
    <property type="match status" value="1"/>
</dbReference>
<keyword evidence="5" id="KW-0804">Transcription</keyword>
<accession>A0AAN8YW91</accession>
<evidence type="ECO:0000256" key="7">
    <source>
        <dbReference type="SAM" id="MobiDB-lite"/>
    </source>
</evidence>
<reference evidence="9 10" key="1">
    <citation type="submission" date="2023-12" db="EMBL/GenBank/DDBJ databases">
        <title>A high-quality genome assembly for Dillenia turbinata (Dilleniales).</title>
        <authorList>
            <person name="Chanderbali A."/>
        </authorList>
    </citation>
    <scope>NUCLEOTIDE SEQUENCE [LARGE SCALE GENOMIC DNA]</scope>
    <source>
        <strain evidence="9">LSX21</strain>
        <tissue evidence="9">Leaf</tissue>
    </source>
</reference>
<dbReference type="PANTHER" id="PTHR16223:SF238">
    <property type="entry name" value="TRANSCRIPTION FACTOR BHLH114"/>
    <property type="match status" value="1"/>
</dbReference>
<evidence type="ECO:0000313" key="9">
    <source>
        <dbReference type="EMBL" id="KAK6917399.1"/>
    </source>
</evidence>
<comment type="subunit">
    <text evidence="2">Homodimer.</text>
</comment>
<gene>
    <name evidence="9" type="ORF">RJ641_018150</name>
</gene>
<feature type="domain" description="BHLH" evidence="8">
    <location>
        <begin position="372"/>
        <end position="421"/>
    </location>
</feature>
<keyword evidence="3" id="KW-0805">Transcription regulation</keyword>
<keyword evidence="6" id="KW-0539">Nucleus</keyword>
<dbReference type="InterPro" id="IPR045239">
    <property type="entry name" value="bHLH95_bHLH"/>
</dbReference>
<dbReference type="SUPFAM" id="SSF47459">
    <property type="entry name" value="HLH, helix-loop-helix DNA-binding domain"/>
    <property type="match status" value="1"/>
</dbReference>
<dbReference type="PANTHER" id="PTHR16223">
    <property type="entry name" value="TRANSCRIPTION FACTOR BHLH83-RELATED"/>
    <property type="match status" value="1"/>
</dbReference>
<evidence type="ECO:0000256" key="6">
    <source>
        <dbReference type="ARBA" id="ARBA00023242"/>
    </source>
</evidence>
<dbReference type="GO" id="GO:0000978">
    <property type="term" value="F:RNA polymerase II cis-regulatory region sequence-specific DNA binding"/>
    <property type="evidence" value="ECO:0007669"/>
    <property type="project" value="TreeGrafter"/>
</dbReference>
<dbReference type="GO" id="GO:0046983">
    <property type="term" value="F:protein dimerization activity"/>
    <property type="evidence" value="ECO:0007669"/>
    <property type="project" value="InterPro"/>
</dbReference>
<evidence type="ECO:0000256" key="2">
    <source>
        <dbReference type="ARBA" id="ARBA00011738"/>
    </source>
</evidence>
<name>A0AAN8YW91_9MAGN</name>
<protein>
    <recommendedName>
        <fullName evidence="8">BHLH domain-containing protein</fullName>
    </recommendedName>
</protein>
<sequence length="490" mass="53806">MADEFQICGENWWTSTPRNYSLNSSPCSSAALSHDIGSYGIWLTDHDLKTSSGSPSDQETACSTNQMVVVDSDTTLPMLGFGLSSSSVSMPISSTTTSSDQWSQALICSDGGGGGRSERNYDSILEEDLNSRLNFQQEMGVDLLQIQKDWGSKNFSTTSGEDSSITPFKQTTQAQQDFSIDQQQPQPDLNSAANGGGSTVDYNTTCQGLSTSFPMCSPQYGYAQPLLQGLFEPEPHPQPNIFDNRGISYTSSTTMPKHRTTNINNISSSHWINKFSSLAKPSLPKQVLVGSHLHFSNNTAFWNASATSLSDMRASSFPSQQSPLLAQAFEEKPNYQNFIAKPNNEDVRDIGSIVKKSSNNSNDEPVFKRPRIETPSPLPTFKVRKEKLGDRITALQQLVSPFGKTDTASVLHEAIEYIKFLHDQVNALCTPYITIQHPDPQALDKLKDAEGPEQDLRSRGLCLVPISSTYPVANETTADFWTPTFGGTFR</sequence>
<feature type="region of interest" description="Disordered" evidence="7">
    <location>
        <begin position="154"/>
        <end position="196"/>
    </location>
</feature>
<dbReference type="Proteomes" id="UP001370490">
    <property type="component" value="Unassembled WGS sequence"/>
</dbReference>
<dbReference type="GO" id="GO:0005634">
    <property type="term" value="C:nucleus"/>
    <property type="evidence" value="ECO:0007669"/>
    <property type="project" value="UniProtKB-SubCell"/>
</dbReference>
<keyword evidence="4" id="KW-0238">DNA-binding</keyword>
<dbReference type="EMBL" id="JBAMMX010000023">
    <property type="protein sequence ID" value="KAK6917399.1"/>
    <property type="molecule type" value="Genomic_DNA"/>
</dbReference>
<feature type="compositionally biased region" description="Low complexity" evidence="7">
    <location>
        <begin position="173"/>
        <end position="188"/>
    </location>
</feature>
<proteinExistence type="predicted"/>
<dbReference type="InterPro" id="IPR045843">
    <property type="entry name" value="IND-like"/>
</dbReference>
<dbReference type="Gene3D" id="4.10.280.10">
    <property type="entry name" value="Helix-loop-helix DNA-binding domain"/>
    <property type="match status" value="1"/>
</dbReference>
<evidence type="ECO:0000256" key="3">
    <source>
        <dbReference type="ARBA" id="ARBA00023015"/>
    </source>
</evidence>
<evidence type="ECO:0000313" key="10">
    <source>
        <dbReference type="Proteomes" id="UP001370490"/>
    </source>
</evidence>
<organism evidence="9 10">
    <name type="scientific">Dillenia turbinata</name>
    <dbReference type="NCBI Taxonomy" id="194707"/>
    <lineage>
        <taxon>Eukaryota</taxon>
        <taxon>Viridiplantae</taxon>
        <taxon>Streptophyta</taxon>
        <taxon>Embryophyta</taxon>
        <taxon>Tracheophyta</taxon>
        <taxon>Spermatophyta</taxon>
        <taxon>Magnoliopsida</taxon>
        <taxon>eudicotyledons</taxon>
        <taxon>Gunneridae</taxon>
        <taxon>Pentapetalae</taxon>
        <taxon>Dilleniales</taxon>
        <taxon>Dilleniaceae</taxon>
        <taxon>Dillenia</taxon>
    </lineage>
</organism>
<feature type="compositionally biased region" description="Polar residues" evidence="7">
    <location>
        <begin position="154"/>
        <end position="172"/>
    </location>
</feature>
<evidence type="ECO:0000256" key="5">
    <source>
        <dbReference type="ARBA" id="ARBA00023163"/>
    </source>
</evidence>
<evidence type="ECO:0000256" key="1">
    <source>
        <dbReference type="ARBA" id="ARBA00004123"/>
    </source>
</evidence>
<keyword evidence="10" id="KW-1185">Reference proteome</keyword>
<dbReference type="InterPro" id="IPR011598">
    <property type="entry name" value="bHLH_dom"/>
</dbReference>